<sequence>MPMGDRCEHQVKLPVKQQVRFELPVVDIIEFTIDEGHHAKKRSKPMQKPYHLVMRRLQSEVRFKTGETEPNFKGRLKLITRLQRKRIPLPSSSSCLEAR</sequence>
<evidence type="ECO:0000313" key="2">
    <source>
        <dbReference type="Proteomes" id="UP001189429"/>
    </source>
</evidence>
<organism evidence="1 2">
    <name type="scientific">Prorocentrum cordatum</name>
    <dbReference type="NCBI Taxonomy" id="2364126"/>
    <lineage>
        <taxon>Eukaryota</taxon>
        <taxon>Sar</taxon>
        <taxon>Alveolata</taxon>
        <taxon>Dinophyceae</taxon>
        <taxon>Prorocentrales</taxon>
        <taxon>Prorocentraceae</taxon>
        <taxon>Prorocentrum</taxon>
    </lineage>
</organism>
<gene>
    <name evidence="1" type="ORF">PCOR1329_LOCUS72021</name>
</gene>
<evidence type="ECO:0008006" key="3">
    <source>
        <dbReference type="Google" id="ProtNLM"/>
    </source>
</evidence>
<protein>
    <recommendedName>
        <fullName evidence="3">FACT complex subunit</fullName>
    </recommendedName>
</protein>
<dbReference type="EMBL" id="CAUYUJ010019597">
    <property type="protein sequence ID" value="CAK0892327.1"/>
    <property type="molecule type" value="Genomic_DNA"/>
</dbReference>
<accession>A0ABN9X3K7</accession>
<reference evidence="1" key="1">
    <citation type="submission" date="2023-10" db="EMBL/GenBank/DDBJ databases">
        <authorList>
            <person name="Chen Y."/>
            <person name="Shah S."/>
            <person name="Dougan E. K."/>
            <person name="Thang M."/>
            <person name="Chan C."/>
        </authorList>
    </citation>
    <scope>NUCLEOTIDE SEQUENCE [LARGE SCALE GENOMIC DNA]</scope>
</reference>
<comment type="caution">
    <text evidence="1">The sequence shown here is derived from an EMBL/GenBank/DDBJ whole genome shotgun (WGS) entry which is preliminary data.</text>
</comment>
<dbReference type="Proteomes" id="UP001189429">
    <property type="component" value="Unassembled WGS sequence"/>
</dbReference>
<keyword evidence="2" id="KW-1185">Reference proteome</keyword>
<name>A0ABN9X3K7_9DINO</name>
<evidence type="ECO:0000313" key="1">
    <source>
        <dbReference type="EMBL" id="CAK0892327.1"/>
    </source>
</evidence>
<proteinExistence type="predicted"/>